<keyword evidence="5" id="KW-0408">Iron</keyword>
<dbReference type="Proteomes" id="UP001565369">
    <property type="component" value="Unassembled WGS sequence"/>
</dbReference>
<evidence type="ECO:0000256" key="5">
    <source>
        <dbReference type="ARBA" id="ARBA00023004"/>
    </source>
</evidence>
<dbReference type="GO" id="GO:0035516">
    <property type="term" value="F:broad specificity oxidative DNA demethylase activity"/>
    <property type="evidence" value="ECO:0007669"/>
    <property type="project" value="UniProtKB-EC"/>
</dbReference>
<keyword evidence="3" id="KW-0223">Dioxygenase</keyword>
<proteinExistence type="predicted"/>
<dbReference type="InterPro" id="IPR005123">
    <property type="entry name" value="Oxoglu/Fe-dep_dioxygenase_dom"/>
</dbReference>
<dbReference type="Gene3D" id="2.60.120.590">
    <property type="entry name" value="Alpha-ketoglutarate-dependent dioxygenase AlkB-like"/>
    <property type="match status" value="1"/>
</dbReference>
<dbReference type="NCBIfam" id="NF011930">
    <property type="entry name" value="PRK15401.1"/>
    <property type="match status" value="1"/>
</dbReference>
<evidence type="ECO:0000256" key="1">
    <source>
        <dbReference type="ARBA" id="ARBA00001954"/>
    </source>
</evidence>
<evidence type="ECO:0000259" key="6">
    <source>
        <dbReference type="PROSITE" id="PS51471"/>
    </source>
</evidence>
<dbReference type="PANTHER" id="PTHR16557:SF2">
    <property type="entry name" value="NUCLEIC ACID DIOXYGENASE ALKBH1"/>
    <property type="match status" value="1"/>
</dbReference>
<comment type="caution">
    <text evidence="7">The sequence shown here is derived from an EMBL/GenBank/DDBJ whole genome shotgun (WGS) entry which is preliminary data.</text>
</comment>
<keyword evidence="8" id="KW-1185">Reference proteome</keyword>
<keyword evidence="2" id="KW-0479">Metal-binding</keyword>
<evidence type="ECO:0000313" key="7">
    <source>
        <dbReference type="EMBL" id="MEY9456342.1"/>
    </source>
</evidence>
<organism evidence="7 8">
    <name type="scientific">Bradyrhizobium ottawaense</name>
    <dbReference type="NCBI Taxonomy" id="931866"/>
    <lineage>
        <taxon>Bacteria</taxon>
        <taxon>Pseudomonadati</taxon>
        <taxon>Pseudomonadota</taxon>
        <taxon>Alphaproteobacteria</taxon>
        <taxon>Hyphomicrobiales</taxon>
        <taxon>Nitrobacteraceae</taxon>
        <taxon>Bradyrhizobium</taxon>
    </lineage>
</organism>
<dbReference type="EC" id="1.14.11.33" evidence="7"/>
<accession>A0ABV4FXK4</accession>
<name>A0ABV4FXK4_9BRAD</name>
<protein>
    <submittedName>
        <fullName evidence="7">Alkylated DNA repair protein (DNA oxidative demethylase)</fullName>
        <ecNumber evidence="7">1.14.11.33</ecNumber>
    </submittedName>
</protein>
<evidence type="ECO:0000256" key="3">
    <source>
        <dbReference type="ARBA" id="ARBA00022964"/>
    </source>
</evidence>
<evidence type="ECO:0000256" key="2">
    <source>
        <dbReference type="ARBA" id="ARBA00022723"/>
    </source>
</evidence>
<dbReference type="InterPro" id="IPR027450">
    <property type="entry name" value="AlkB-like"/>
</dbReference>
<dbReference type="EMBL" id="JBGBZJ010000003">
    <property type="protein sequence ID" value="MEY9456342.1"/>
    <property type="molecule type" value="Genomic_DNA"/>
</dbReference>
<reference evidence="7 8" key="1">
    <citation type="submission" date="2024-07" db="EMBL/GenBank/DDBJ databases">
        <title>Genomic Encyclopedia of Type Strains, Phase V (KMG-V): Genome sequencing to study the core and pangenomes of soil and plant-associated prokaryotes.</title>
        <authorList>
            <person name="Whitman W."/>
        </authorList>
    </citation>
    <scope>NUCLEOTIDE SEQUENCE [LARGE SCALE GENOMIC DNA]</scope>
    <source>
        <strain evidence="7 8">USDA 152</strain>
    </source>
</reference>
<evidence type="ECO:0000256" key="4">
    <source>
        <dbReference type="ARBA" id="ARBA00023002"/>
    </source>
</evidence>
<dbReference type="SUPFAM" id="SSF51197">
    <property type="entry name" value="Clavaminate synthase-like"/>
    <property type="match status" value="1"/>
</dbReference>
<dbReference type="PANTHER" id="PTHR16557">
    <property type="entry name" value="ALKYLATED DNA REPAIR PROTEIN ALKB-RELATED"/>
    <property type="match status" value="1"/>
</dbReference>
<comment type="cofactor">
    <cofactor evidence="1">
        <name>Fe(2+)</name>
        <dbReference type="ChEBI" id="CHEBI:29033"/>
    </cofactor>
</comment>
<gene>
    <name evidence="7" type="ORF">ABIG07_005290</name>
</gene>
<dbReference type="InterPro" id="IPR004574">
    <property type="entry name" value="Alkb"/>
</dbReference>
<sequence length="221" mass="24274">MSGALTADLFDSVAEAQPSREEIADGAVLLRGFVKPIESELIAAVRAIVAQSPFRRMTTPGGHLMSVAMTNCGERGWITDHTGYRYDPIDPRTGAPWPEMPPVLRDLARRAAEQGGFQDFAPDACLVNRYEPGTRLSLHQDKDELDYSAPIVSVSLGLPATFLFGGLVRSNKPRRFRLVHGDVVVWGGASRLAYHGVAPLVEGEHALLGRKRINLTFRRTR</sequence>
<keyword evidence="4 7" id="KW-0560">Oxidoreductase</keyword>
<feature type="domain" description="Fe2OG dioxygenase" evidence="6">
    <location>
        <begin position="121"/>
        <end position="221"/>
    </location>
</feature>
<dbReference type="PROSITE" id="PS51471">
    <property type="entry name" value="FE2OG_OXY"/>
    <property type="match status" value="1"/>
</dbReference>
<dbReference type="InterPro" id="IPR037151">
    <property type="entry name" value="AlkB-like_sf"/>
</dbReference>
<dbReference type="Pfam" id="PF13532">
    <property type="entry name" value="2OG-FeII_Oxy_2"/>
    <property type="match status" value="1"/>
</dbReference>
<evidence type="ECO:0000313" key="8">
    <source>
        <dbReference type="Proteomes" id="UP001565369"/>
    </source>
</evidence>